<dbReference type="SUPFAM" id="SSF48452">
    <property type="entry name" value="TPR-like"/>
    <property type="match status" value="2"/>
</dbReference>
<dbReference type="InterPro" id="IPR051685">
    <property type="entry name" value="Ycf3/AcsC/BcsC/TPR_MFPF"/>
</dbReference>
<sequence length="759" mass="87818">MTQEFIQCLSEAKECYKELKKAKMHAELKKASTYYQQVREEAAADDLALYHQLHIRFYLWQDGQKDVDNRANMVFQHLSELEQLDKATAKEYELATSLYAQASFDVFENAFRLYPHNAVIKTNLAKYYVHNGQIAEAKKCLKHAFEEAPFDLSILIEEHGIGGAELAKITDFEADHVPPEAFEEVLKLAHEAHKADFCLALLEKEEAKDHFTEEARIHLECINLCRSDDWQSALDKWPYIYDEETIESPIGKVAYAEILTMTGEYEEITQLLEDFPAYSAPRVPNSIKELMEHETTSIPASVYAQMHYVHANALRGLSLPDGALDQHEKSLGILPDNALVIIGKVRAHFDLEEYSDAFTLINEAFASGLDQKTYYREFAEMYFTLGDWKNVIKVLNAFHQNEMVTSRSTYLMGLALYFLRHTQEALQWLTKTITEFSETYNTRQALYYRALLYRSLFYFNEAIKDINQLVPLCSANSREYWDAMLLMADMAYQVGAFDRSYEYLAHIHSHHPLSGIYLLYLQLLIHDGHHKQSEIQVPEGIELLSEKSIISAPKDALDHLINAKVLSIMNKYAEAAEAFTQVAELGFKPGTHYGQAFHHAFEAKDFDKVVELYDKVIQHAPKLFDDVYGARWAFSLYKLERYDEAIAAYKEILYDYPVIAEDLDSLIKWTSVMFEAHRKKGYYEDALKYLSTKCSQKQESTYYDLRVLEEIAANQKEYSELSHLGTLLIMDYSEMELSQKELGKLNRLRNKIKEEVFYP</sequence>
<accession>A0A2T4DV05</accession>
<reference evidence="3 4" key="1">
    <citation type="submission" date="2018-03" db="EMBL/GenBank/DDBJ databases">
        <title>Cross-interface Injection: A General Nanoliter Liquid Handling Method Applied to Single Cells Genome Amplification Automated Nanoliter Liquid Handling Applied to Single Cell Multiple Displacement Amplification.</title>
        <authorList>
            <person name="Yun J."/>
            <person name="Xu P."/>
            <person name="Xu J."/>
            <person name="Dai X."/>
            <person name="Wang Y."/>
            <person name="Zheng X."/>
            <person name="Cao C."/>
            <person name="Yi Q."/>
            <person name="Zhu Y."/>
            <person name="Wang L."/>
            <person name="Dong Z."/>
            <person name="Huang Y."/>
            <person name="Huang L."/>
            <person name="Du W."/>
        </authorList>
    </citation>
    <scope>NUCLEOTIDE SEQUENCE [LARGE SCALE GENOMIC DNA]</scope>
    <source>
        <strain evidence="3 4">Z-D1-2</strain>
    </source>
</reference>
<comment type="caution">
    <text evidence="3">The sequence shown here is derived from an EMBL/GenBank/DDBJ whole genome shotgun (WGS) entry which is preliminary data.</text>
</comment>
<dbReference type="InterPro" id="IPR019734">
    <property type="entry name" value="TPR_rpt"/>
</dbReference>
<dbReference type="SMART" id="SM00028">
    <property type="entry name" value="TPR"/>
    <property type="match status" value="6"/>
</dbReference>
<dbReference type="InterPro" id="IPR011990">
    <property type="entry name" value="TPR-like_helical_dom_sf"/>
</dbReference>
<proteinExistence type="predicted"/>
<dbReference type="EMBL" id="PYVU01000009">
    <property type="protein sequence ID" value="PTB97637.1"/>
    <property type="molecule type" value="Genomic_DNA"/>
</dbReference>
<dbReference type="Proteomes" id="UP000240608">
    <property type="component" value="Unassembled WGS sequence"/>
</dbReference>
<dbReference type="AlphaFoldDB" id="A0A2T4DV05"/>
<dbReference type="PANTHER" id="PTHR44943:SF4">
    <property type="entry name" value="TPR REPEAT-CONTAINING PROTEIN MJ0798"/>
    <property type="match status" value="1"/>
</dbReference>
<dbReference type="Gene3D" id="1.25.40.10">
    <property type="entry name" value="Tetratricopeptide repeat domain"/>
    <property type="match status" value="3"/>
</dbReference>
<keyword evidence="2" id="KW-0802">TPR repeat</keyword>
<gene>
    <name evidence="3" type="ORF">C9994_02025</name>
</gene>
<organism evidence="3 4">
    <name type="scientific">Marivirga lumbricoides</name>
    <dbReference type="NCBI Taxonomy" id="1046115"/>
    <lineage>
        <taxon>Bacteria</taxon>
        <taxon>Pseudomonadati</taxon>
        <taxon>Bacteroidota</taxon>
        <taxon>Cytophagia</taxon>
        <taxon>Cytophagales</taxon>
        <taxon>Marivirgaceae</taxon>
        <taxon>Marivirga</taxon>
    </lineage>
</organism>
<evidence type="ECO:0000313" key="4">
    <source>
        <dbReference type="Proteomes" id="UP000240608"/>
    </source>
</evidence>
<evidence type="ECO:0000313" key="3">
    <source>
        <dbReference type="EMBL" id="PTB97637.1"/>
    </source>
</evidence>
<dbReference type="Pfam" id="PF14559">
    <property type="entry name" value="TPR_19"/>
    <property type="match status" value="1"/>
</dbReference>
<name>A0A2T4DV05_9BACT</name>
<protein>
    <recommendedName>
        <fullName evidence="5">Tetratricopeptide repeat protein</fullName>
    </recommendedName>
</protein>
<evidence type="ECO:0008006" key="5">
    <source>
        <dbReference type="Google" id="ProtNLM"/>
    </source>
</evidence>
<evidence type="ECO:0000256" key="1">
    <source>
        <dbReference type="ARBA" id="ARBA00022737"/>
    </source>
</evidence>
<dbReference type="PANTHER" id="PTHR44943">
    <property type="entry name" value="CELLULOSE SYNTHASE OPERON PROTEIN C"/>
    <property type="match status" value="1"/>
</dbReference>
<dbReference type="SUPFAM" id="SSF81901">
    <property type="entry name" value="HCP-like"/>
    <property type="match status" value="1"/>
</dbReference>
<evidence type="ECO:0000256" key="2">
    <source>
        <dbReference type="ARBA" id="ARBA00022803"/>
    </source>
</evidence>
<keyword evidence="1" id="KW-0677">Repeat</keyword>